<sequence length="78" mass="8066">MAAFGHKTGIVVPPEAIQTLGGGKRPPVDVNLNGYEYRNTVGVMGGQSMISVSAAIRKATGLTSWDPIGVTLTLNDAP</sequence>
<keyword evidence="2" id="KW-1185">Reference proteome</keyword>
<dbReference type="STRING" id="1229780.BN381_60067"/>
<protein>
    <submittedName>
        <fullName evidence="1">Uncharacterized protein</fullName>
    </submittedName>
</protein>
<evidence type="ECO:0000313" key="1">
    <source>
        <dbReference type="EMBL" id="CCM65163.1"/>
    </source>
</evidence>
<dbReference type="HOGENOM" id="CLU_2615440_0_0_11"/>
<reference evidence="1 2" key="1">
    <citation type="journal article" date="2013" name="ISME J.">
        <title>Metabolic model for the filamentous 'Candidatus Microthrix parvicella' based on genomic and metagenomic analyses.</title>
        <authorList>
            <person name="Jon McIlroy S."/>
            <person name="Kristiansen R."/>
            <person name="Albertsen M."/>
            <person name="Michael Karst S."/>
            <person name="Rossetti S."/>
            <person name="Lund Nielsen J."/>
            <person name="Tandoi V."/>
            <person name="James Seviour R."/>
            <person name="Nielsen P.H."/>
        </authorList>
    </citation>
    <scope>NUCLEOTIDE SEQUENCE [LARGE SCALE GENOMIC DNA]</scope>
    <source>
        <strain evidence="1 2">RN1</strain>
    </source>
</reference>
<dbReference type="eggNOG" id="COG4430">
    <property type="taxonomic scope" value="Bacteria"/>
</dbReference>
<evidence type="ECO:0000313" key="2">
    <source>
        <dbReference type="Proteomes" id="UP000018291"/>
    </source>
</evidence>
<dbReference type="Proteomes" id="UP000018291">
    <property type="component" value="Unassembled WGS sequence"/>
</dbReference>
<accession>R4Z357</accession>
<dbReference type="RefSeq" id="WP_012229650.1">
    <property type="nucleotide sequence ID" value="NZ_HG422565.1"/>
</dbReference>
<organism evidence="1 2">
    <name type="scientific">Candidatus Neomicrothrix parvicella RN1</name>
    <dbReference type="NCBI Taxonomy" id="1229780"/>
    <lineage>
        <taxon>Bacteria</taxon>
        <taxon>Bacillati</taxon>
        <taxon>Actinomycetota</taxon>
        <taxon>Acidimicrobiia</taxon>
        <taxon>Acidimicrobiales</taxon>
        <taxon>Microthrixaceae</taxon>
        <taxon>Candidatus Neomicrothrix</taxon>
    </lineage>
</organism>
<dbReference type="AlphaFoldDB" id="R4Z357"/>
<dbReference type="InterPro" id="IPR037079">
    <property type="entry name" value="AF2212/PG0164-like_sf"/>
</dbReference>
<proteinExistence type="predicted"/>
<dbReference type="Pfam" id="PF08922">
    <property type="entry name" value="DUF1905"/>
    <property type="match status" value="1"/>
</dbReference>
<dbReference type="SUPFAM" id="SSF141694">
    <property type="entry name" value="AF2212/PG0164-like"/>
    <property type="match status" value="1"/>
</dbReference>
<dbReference type="EMBL" id="CANL01000056">
    <property type="protein sequence ID" value="CCM65163.1"/>
    <property type="molecule type" value="Genomic_DNA"/>
</dbReference>
<name>R4Z357_9ACTN</name>
<gene>
    <name evidence="1" type="ORF">BN381_60067</name>
</gene>
<dbReference type="Gene3D" id="2.40.30.100">
    <property type="entry name" value="AF2212/PG0164-like"/>
    <property type="match status" value="1"/>
</dbReference>
<comment type="caution">
    <text evidence="1">The sequence shown here is derived from an EMBL/GenBank/DDBJ whole genome shotgun (WGS) entry which is preliminary data.</text>
</comment>
<dbReference type="InterPro" id="IPR015018">
    <property type="entry name" value="DUF1905"/>
</dbReference>